<protein>
    <submittedName>
        <fullName evidence="2">Uncharacterized protein</fullName>
    </submittedName>
</protein>
<evidence type="ECO:0000313" key="3">
    <source>
        <dbReference type="Proteomes" id="UP001174936"/>
    </source>
</evidence>
<feature type="signal peptide" evidence="1">
    <location>
        <begin position="1"/>
        <end position="17"/>
    </location>
</feature>
<dbReference type="EMBL" id="JAULSV010000002">
    <property type="protein sequence ID" value="KAK0652100.1"/>
    <property type="molecule type" value="Genomic_DNA"/>
</dbReference>
<evidence type="ECO:0000256" key="1">
    <source>
        <dbReference type="SAM" id="SignalP"/>
    </source>
</evidence>
<dbReference type="Proteomes" id="UP001174936">
    <property type="component" value="Unassembled WGS sequence"/>
</dbReference>
<feature type="chain" id="PRO_5041353444" evidence="1">
    <location>
        <begin position="18"/>
        <end position="55"/>
    </location>
</feature>
<comment type="caution">
    <text evidence="2">The sequence shown here is derived from an EMBL/GenBank/DDBJ whole genome shotgun (WGS) entry which is preliminary data.</text>
</comment>
<accession>A0AA40CUQ1</accession>
<keyword evidence="1" id="KW-0732">Signal</keyword>
<organism evidence="2 3">
    <name type="scientific">Cercophora newfieldiana</name>
    <dbReference type="NCBI Taxonomy" id="92897"/>
    <lineage>
        <taxon>Eukaryota</taxon>
        <taxon>Fungi</taxon>
        <taxon>Dikarya</taxon>
        <taxon>Ascomycota</taxon>
        <taxon>Pezizomycotina</taxon>
        <taxon>Sordariomycetes</taxon>
        <taxon>Sordariomycetidae</taxon>
        <taxon>Sordariales</taxon>
        <taxon>Lasiosphaeriaceae</taxon>
        <taxon>Cercophora</taxon>
    </lineage>
</organism>
<gene>
    <name evidence="2" type="ORF">B0T16DRAFT_405422</name>
</gene>
<evidence type="ECO:0000313" key="2">
    <source>
        <dbReference type="EMBL" id="KAK0652100.1"/>
    </source>
</evidence>
<proteinExistence type="predicted"/>
<dbReference type="AlphaFoldDB" id="A0AA40CUQ1"/>
<name>A0AA40CUQ1_9PEZI</name>
<reference evidence="2" key="1">
    <citation type="submission" date="2023-06" db="EMBL/GenBank/DDBJ databases">
        <title>Genome-scale phylogeny and comparative genomics of the fungal order Sordariales.</title>
        <authorList>
            <consortium name="Lawrence Berkeley National Laboratory"/>
            <person name="Hensen N."/>
            <person name="Bonometti L."/>
            <person name="Westerberg I."/>
            <person name="Brannstrom I.O."/>
            <person name="Guillou S."/>
            <person name="Cros-Aarteil S."/>
            <person name="Calhoun S."/>
            <person name="Haridas S."/>
            <person name="Kuo A."/>
            <person name="Mondo S."/>
            <person name="Pangilinan J."/>
            <person name="Riley R."/>
            <person name="Labutti K."/>
            <person name="Andreopoulos B."/>
            <person name="Lipzen A."/>
            <person name="Chen C."/>
            <person name="Yanf M."/>
            <person name="Daum C."/>
            <person name="Ng V."/>
            <person name="Clum A."/>
            <person name="Steindorff A."/>
            <person name="Ohm R."/>
            <person name="Martin F."/>
            <person name="Silar P."/>
            <person name="Natvig D."/>
            <person name="Lalanne C."/>
            <person name="Gautier V."/>
            <person name="Ament-Velasquez S.L."/>
            <person name="Kruys A."/>
            <person name="Hutchinson M.I."/>
            <person name="Powell A.J."/>
            <person name="Barry K."/>
            <person name="Miller A.N."/>
            <person name="Grigoriev I.V."/>
            <person name="Debuchy R."/>
            <person name="Gladieux P."/>
            <person name="Thoren M.H."/>
            <person name="Johannesson H."/>
        </authorList>
    </citation>
    <scope>NUCLEOTIDE SEQUENCE</scope>
    <source>
        <strain evidence="2">SMH2532-1</strain>
    </source>
</reference>
<sequence length="55" mass="5674">MKLSIISLAVMSVFVSAAPTAPPKEVLAAIADGTLKPACTTYCYPAGGTTQCYCF</sequence>
<keyword evidence="3" id="KW-1185">Reference proteome</keyword>